<evidence type="ECO:0000313" key="4">
    <source>
        <dbReference type="Proteomes" id="UP000037179"/>
    </source>
</evidence>
<reference evidence="3 4" key="2">
    <citation type="journal article" date="2016" name="Genome Announc.">
        <title>Draft Genome Sequence of Erythromycin- and Oxytetracycline-Sensitive Nocardia seriolae Strain U-1 (NBRC 110359).</title>
        <authorList>
            <person name="Imajoh M."/>
            <person name="Sukeda M."/>
            <person name="Shimizu M."/>
            <person name="Yamane J."/>
            <person name="Ohnishi K."/>
            <person name="Oshima S."/>
        </authorList>
    </citation>
    <scope>NUCLEOTIDE SEQUENCE [LARGE SCALE GENOMIC DNA]</scope>
    <source>
        <strain evidence="3 4">U-1</strain>
    </source>
</reference>
<evidence type="ECO:0000313" key="5">
    <source>
        <dbReference type="Proteomes" id="UP000180166"/>
    </source>
</evidence>
<dbReference type="PANTHER" id="PTHR35010:SF2">
    <property type="entry name" value="BLL4672 PROTEIN"/>
    <property type="match status" value="1"/>
</dbReference>
<sequence>MFDSTPPPDADLTVLHSLPHPACLHDGGYDVVAANEAFRKLFPGTGPGANLMTAILLEPMARYRLGDWEAEAQVMVSAFRAAAPELNPARVEEIVNLARRSPDWDRLWDSQVPPIDPRERTVLMNDPVTRKERRMSVQTCDFQSPRRPWWLLTVVPMD</sequence>
<protein>
    <recommendedName>
        <fullName evidence="1">MmyB-like transcription regulator ligand binding domain-containing protein</fullName>
    </recommendedName>
</protein>
<dbReference type="KEGG" id="nsr:NS506_01874"/>
<dbReference type="EMBL" id="CP017839">
    <property type="protein sequence ID" value="APA95942.1"/>
    <property type="molecule type" value="Genomic_DNA"/>
</dbReference>
<dbReference type="OrthoDB" id="4565847at2"/>
<dbReference type="InterPro" id="IPR041413">
    <property type="entry name" value="MLTR_LBD"/>
</dbReference>
<reference evidence="2 5" key="3">
    <citation type="submission" date="2016-10" db="EMBL/GenBank/DDBJ databases">
        <title>Genome sequence of Nocardia seriolae strain EM150506, isolated from Anguila japonica.</title>
        <authorList>
            <person name="Han H.-J."/>
        </authorList>
    </citation>
    <scope>NUCLEOTIDE SEQUENCE [LARGE SCALE GENOMIC DNA]</scope>
    <source>
        <strain evidence="2 5">EM150506</strain>
    </source>
</reference>
<evidence type="ECO:0000259" key="1">
    <source>
        <dbReference type="Pfam" id="PF17765"/>
    </source>
</evidence>
<dbReference type="Pfam" id="PF17765">
    <property type="entry name" value="MLTR_LBD"/>
    <property type="match status" value="1"/>
</dbReference>
<keyword evidence="4" id="KW-1185">Reference proteome</keyword>
<reference evidence="4" key="1">
    <citation type="submission" date="2015-07" db="EMBL/GenBank/DDBJ databases">
        <title>Nocardia seriolae U-1 whole genome shotgun sequence.</title>
        <authorList>
            <person name="Imajoh M."/>
            <person name="Fukumoto Y."/>
            <person name="Sukeda M."/>
            <person name="Yamane J."/>
            <person name="Yamasaki K."/>
            <person name="Shimizu M."/>
            <person name="Ohnishi K."/>
            <person name="Oshima S."/>
        </authorList>
    </citation>
    <scope>NUCLEOTIDE SEQUENCE [LARGE SCALE GENOMIC DNA]</scope>
    <source>
        <strain evidence="4">U-1</strain>
    </source>
</reference>
<evidence type="ECO:0000313" key="3">
    <source>
        <dbReference type="EMBL" id="GAP29286.1"/>
    </source>
</evidence>
<organism evidence="3 4">
    <name type="scientific">Nocardia seriolae</name>
    <dbReference type="NCBI Taxonomy" id="37332"/>
    <lineage>
        <taxon>Bacteria</taxon>
        <taxon>Bacillati</taxon>
        <taxon>Actinomycetota</taxon>
        <taxon>Actinomycetes</taxon>
        <taxon>Mycobacteriales</taxon>
        <taxon>Nocardiaceae</taxon>
        <taxon>Nocardia</taxon>
    </lineage>
</organism>
<dbReference type="Proteomes" id="UP000180166">
    <property type="component" value="Chromosome"/>
</dbReference>
<feature type="domain" description="MmyB-like transcription regulator ligand binding" evidence="1">
    <location>
        <begin position="12"/>
        <end position="152"/>
    </location>
</feature>
<dbReference type="PANTHER" id="PTHR35010">
    <property type="entry name" value="BLL4672 PROTEIN-RELATED"/>
    <property type="match status" value="1"/>
</dbReference>
<dbReference type="EMBL" id="BBYQ01000053">
    <property type="protein sequence ID" value="GAP29286.1"/>
    <property type="molecule type" value="Genomic_DNA"/>
</dbReference>
<dbReference type="Proteomes" id="UP000037179">
    <property type="component" value="Unassembled WGS sequence"/>
</dbReference>
<dbReference type="RefSeq" id="WP_052086490.1">
    <property type="nucleotide sequence ID" value="NZ_AP017900.1"/>
</dbReference>
<dbReference type="GeneID" id="93370340"/>
<dbReference type="AlphaFoldDB" id="A0A0B8NGX9"/>
<evidence type="ECO:0000313" key="2">
    <source>
        <dbReference type="EMBL" id="APA95942.1"/>
    </source>
</evidence>
<dbReference type="Gene3D" id="3.30.450.180">
    <property type="match status" value="1"/>
</dbReference>
<gene>
    <name evidence="2" type="ORF">NS506_01874</name>
    <name evidence="3" type="ORF">NSK11_contig00053-0004</name>
</gene>
<name>A0A0B8NGX9_9NOCA</name>
<accession>A0A0B8NGX9</accession>
<proteinExistence type="predicted"/>